<evidence type="ECO:0000259" key="2">
    <source>
        <dbReference type="Pfam" id="PF15045"/>
    </source>
</evidence>
<feature type="compositionally biased region" description="Polar residues" evidence="1">
    <location>
        <begin position="308"/>
        <end position="319"/>
    </location>
</feature>
<feature type="region of interest" description="Disordered" evidence="1">
    <location>
        <begin position="154"/>
        <end position="236"/>
    </location>
</feature>
<protein>
    <submittedName>
        <fullName evidence="3">DgyrCDS10123</fullName>
    </submittedName>
</protein>
<dbReference type="PANTHER" id="PTHR16156">
    <property type="entry name" value="AFTIPHILIN A-RELATED"/>
    <property type="match status" value="1"/>
</dbReference>
<dbReference type="GO" id="GO:0030276">
    <property type="term" value="F:clathrin binding"/>
    <property type="evidence" value="ECO:0007669"/>
    <property type="project" value="InterPro"/>
</dbReference>
<dbReference type="OrthoDB" id="5917212at2759"/>
<feature type="region of interest" description="Disordered" evidence="1">
    <location>
        <begin position="1"/>
        <end position="81"/>
    </location>
</feature>
<feature type="compositionally biased region" description="Basic and acidic residues" evidence="1">
    <location>
        <begin position="334"/>
        <end position="355"/>
    </location>
</feature>
<evidence type="ECO:0000313" key="3">
    <source>
        <dbReference type="EMBL" id="CAD5121629.1"/>
    </source>
</evidence>
<organism evidence="3 4">
    <name type="scientific">Dimorphilus gyrociliatus</name>
    <dbReference type="NCBI Taxonomy" id="2664684"/>
    <lineage>
        <taxon>Eukaryota</taxon>
        <taxon>Metazoa</taxon>
        <taxon>Spiralia</taxon>
        <taxon>Lophotrochozoa</taxon>
        <taxon>Annelida</taxon>
        <taxon>Polychaeta</taxon>
        <taxon>Polychaeta incertae sedis</taxon>
        <taxon>Dinophilidae</taxon>
        <taxon>Dimorphilus</taxon>
    </lineage>
</organism>
<feature type="domain" description="Aftiphilin clathrin-binding box" evidence="2">
    <location>
        <begin position="524"/>
        <end position="567"/>
    </location>
</feature>
<reference evidence="3 4" key="1">
    <citation type="submission" date="2020-08" db="EMBL/GenBank/DDBJ databases">
        <authorList>
            <person name="Hejnol A."/>
        </authorList>
    </citation>
    <scope>NUCLEOTIDE SEQUENCE [LARGE SCALE GENOMIC DNA]</scope>
</reference>
<feature type="compositionally biased region" description="Basic and acidic residues" evidence="1">
    <location>
        <begin position="202"/>
        <end position="230"/>
    </location>
</feature>
<dbReference type="InterPro" id="IPR029205">
    <property type="entry name" value="Clathrin-bd"/>
</dbReference>
<gene>
    <name evidence="3" type="ORF">DGYR_LOCUS9558</name>
</gene>
<feature type="compositionally biased region" description="Basic and acidic residues" evidence="1">
    <location>
        <begin position="119"/>
        <end position="129"/>
    </location>
</feature>
<dbReference type="Pfam" id="PF15045">
    <property type="entry name" value="Clathrin_bdg"/>
    <property type="match status" value="1"/>
</dbReference>
<comment type="caution">
    <text evidence="3">The sequence shown here is derived from an EMBL/GenBank/DDBJ whole genome shotgun (WGS) entry which is preliminary data.</text>
</comment>
<feature type="compositionally biased region" description="Basic and acidic residues" evidence="1">
    <location>
        <begin position="59"/>
        <end position="74"/>
    </location>
</feature>
<name>A0A7I8VZA8_9ANNE</name>
<feature type="compositionally biased region" description="Low complexity" evidence="1">
    <location>
        <begin position="374"/>
        <end position="384"/>
    </location>
</feature>
<dbReference type="AlphaFoldDB" id="A0A7I8VZA8"/>
<dbReference type="EMBL" id="CAJFCJ010000014">
    <property type="protein sequence ID" value="CAD5121629.1"/>
    <property type="molecule type" value="Genomic_DNA"/>
</dbReference>
<dbReference type="Proteomes" id="UP000549394">
    <property type="component" value="Unassembled WGS sequence"/>
</dbReference>
<accession>A0A7I8VZA8</accession>
<keyword evidence="4" id="KW-1185">Reference proteome</keyword>
<dbReference type="InterPro" id="IPR046359">
    <property type="entry name" value="Aftin-like"/>
</dbReference>
<dbReference type="GO" id="GO:0032588">
    <property type="term" value="C:trans-Golgi network membrane"/>
    <property type="evidence" value="ECO:0007669"/>
    <property type="project" value="InterPro"/>
</dbReference>
<feature type="compositionally biased region" description="Acidic residues" evidence="1">
    <location>
        <begin position="17"/>
        <end position="26"/>
    </location>
</feature>
<feature type="region of interest" description="Disordered" evidence="1">
    <location>
        <begin position="105"/>
        <end position="129"/>
    </location>
</feature>
<proteinExistence type="predicted"/>
<dbReference type="PANTHER" id="PTHR16156:SF10">
    <property type="entry name" value="AFTIPHILIN-RELATED"/>
    <property type="match status" value="1"/>
</dbReference>
<evidence type="ECO:0000256" key="1">
    <source>
        <dbReference type="SAM" id="MobiDB-lite"/>
    </source>
</evidence>
<evidence type="ECO:0000313" key="4">
    <source>
        <dbReference type="Proteomes" id="UP000549394"/>
    </source>
</evidence>
<sequence>MDNIVPMVPSTPPPLDDMQDDDDEWQKDDFGSFVTPKSPFPRDDSSNWANFSSPPKSETVNEKADDEKEPEPLRFKAPSISEEDCDLTEDVVYTTAVFEAVVEENDKLSKSESSCSLDNEVKANDEKPLKDIEAIERKSESTTPSEPIEEIAEELSNDIEVTEGKLELTTPSESIETNDETSLKNTELFEKNVESGIVSEPAEAHKHTKSLEKVDDKSAQENNEKGDKSSSDIGTVTEKLSGIVQEISSSVTEEEQEDDFADFQSTNIANIELERTVSATSSTKEVIEVNETTDVHFADFQSSTAELQNTNNEVSNSSCIPVENNETEFSDFQSDTKEPTKSDSEKLEYTSKSIEDGQDVEIGDDFANFQGPVNNTINDDNSNNDGDDFADFKQCQSEEIDDFANFQSSSHDGDGDGDDWAFQTSESTSKVQIDQENEFTSFKESSEENPMDLTTEKIKSLLDICFKQEWQPTKNNEPLEILQYAKEHTTKTEEQFKSPAELRVTPLTGQSSTKSSKKEIDISFWNNLTHLEDTLALQYSWTKSGVYQFLLKAINVDTRNILTGNKNLPVYASHLGTPLEPVRQGEMKVTSPSLEIVDTSSSSTITPSENVPPAQFDWSTSGLKNPLDSRVLDLDFFRDDLDETSVSSVSGEITSYHFGVGRSFLHAYKTSCTVIEFLKKAPPPQKKIASTFEQIALIASISFASLSNKKN</sequence>
<feature type="region of interest" description="Disordered" evidence="1">
    <location>
        <begin position="308"/>
        <end position="364"/>
    </location>
</feature>
<feature type="compositionally biased region" description="Polar residues" evidence="1">
    <location>
        <begin position="46"/>
        <end position="58"/>
    </location>
</feature>
<dbReference type="GO" id="GO:0030121">
    <property type="term" value="C:AP-1 adaptor complex"/>
    <property type="evidence" value="ECO:0007669"/>
    <property type="project" value="TreeGrafter"/>
</dbReference>
<feature type="region of interest" description="Disordered" evidence="1">
    <location>
        <begin position="371"/>
        <end position="390"/>
    </location>
</feature>